<dbReference type="Proteomes" id="UP000183832">
    <property type="component" value="Unassembled WGS sequence"/>
</dbReference>
<protein>
    <submittedName>
        <fullName evidence="2">CLUMA_CG011763, isoform A</fullName>
    </submittedName>
</protein>
<dbReference type="EMBL" id="CVRI01000047">
    <property type="protein sequence ID" value="CRK98404.1"/>
    <property type="molecule type" value="Genomic_DNA"/>
</dbReference>
<keyword evidence="1" id="KW-0472">Membrane</keyword>
<organism evidence="2 3">
    <name type="scientific">Clunio marinus</name>
    <dbReference type="NCBI Taxonomy" id="568069"/>
    <lineage>
        <taxon>Eukaryota</taxon>
        <taxon>Metazoa</taxon>
        <taxon>Ecdysozoa</taxon>
        <taxon>Arthropoda</taxon>
        <taxon>Hexapoda</taxon>
        <taxon>Insecta</taxon>
        <taxon>Pterygota</taxon>
        <taxon>Neoptera</taxon>
        <taxon>Endopterygota</taxon>
        <taxon>Diptera</taxon>
        <taxon>Nematocera</taxon>
        <taxon>Chironomoidea</taxon>
        <taxon>Chironomidae</taxon>
        <taxon>Clunio</taxon>
    </lineage>
</organism>
<evidence type="ECO:0000256" key="1">
    <source>
        <dbReference type="SAM" id="Phobius"/>
    </source>
</evidence>
<dbReference type="AlphaFoldDB" id="A0A1J1IFU2"/>
<gene>
    <name evidence="2" type="ORF">CLUMA_CG011763</name>
</gene>
<name>A0A1J1IFU2_9DIPT</name>
<reference evidence="2 3" key="1">
    <citation type="submission" date="2015-04" db="EMBL/GenBank/DDBJ databases">
        <authorList>
            <person name="Syromyatnikov M.Y."/>
            <person name="Popov V.N."/>
        </authorList>
    </citation>
    <scope>NUCLEOTIDE SEQUENCE [LARGE SCALE GENOMIC DNA]</scope>
</reference>
<keyword evidence="1" id="KW-1133">Transmembrane helix</keyword>
<keyword evidence="1" id="KW-0812">Transmembrane</keyword>
<feature type="transmembrane region" description="Helical" evidence="1">
    <location>
        <begin position="20"/>
        <end position="45"/>
    </location>
</feature>
<proteinExistence type="predicted"/>
<keyword evidence="3" id="KW-1185">Reference proteome</keyword>
<sequence>MNSEKGINASICPTIATPELLLQLLLAATLTLNLLSTCAIIQVYIKTCKLCKDLSNQSYIVRQFILKFNGKKLAFNKIILGPQQVL</sequence>
<evidence type="ECO:0000313" key="2">
    <source>
        <dbReference type="EMBL" id="CRK98404.1"/>
    </source>
</evidence>
<evidence type="ECO:0000313" key="3">
    <source>
        <dbReference type="Proteomes" id="UP000183832"/>
    </source>
</evidence>
<accession>A0A1J1IFU2</accession>